<proteinExistence type="predicted"/>
<evidence type="ECO:0000313" key="1">
    <source>
        <dbReference type="EMBL" id="GAG37308.1"/>
    </source>
</evidence>
<dbReference type="InterPro" id="IPR015943">
    <property type="entry name" value="WD40/YVTN_repeat-like_dom_sf"/>
</dbReference>
<organism evidence="1">
    <name type="scientific">marine sediment metagenome</name>
    <dbReference type="NCBI Taxonomy" id="412755"/>
    <lineage>
        <taxon>unclassified sequences</taxon>
        <taxon>metagenomes</taxon>
        <taxon>ecological metagenomes</taxon>
    </lineage>
</organism>
<dbReference type="Gene3D" id="2.130.10.10">
    <property type="entry name" value="YVTN repeat-like/Quinoprotein amine dehydrogenase"/>
    <property type="match status" value="1"/>
</dbReference>
<dbReference type="AlphaFoldDB" id="X0XKX4"/>
<protein>
    <submittedName>
        <fullName evidence="1">Uncharacterized protein</fullName>
    </submittedName>
</protein>
<gene>
    <name evidence="1" type="ORF">S01H1_74488</name>
</gene>
<sequence>ASAAHAADQPQWGRAWSRNMVSAEGRLYFLDDAGTMHVVRAGSEFEVLARNDLGEECRASPAISGGQIFLRGLRHLFAIAKGDETQ</sequence>
<name>X0XKX4_9ZZZZ</name>
<reference evidence="1" key="1">
    <citation type="journal article" date="2014" name="Front. Microbiol.">
        <title>High frequency of phylogenetically diverse reductive dehalogenase-homologous genes in deep subseafloor sedimentary metagenomes.</title>
        <authorList>
            <person name="Kawai M."/>
            <person name="Futagami T."/>
            <person name="Toyoda A."/>
            <person name="Takaki Y."/>
            <person name="Nishi S."/>
            <person name="Hori S."/>
            <person name="Arai W."/>
            <person name="Tsubouchi T."/>
            <person name="Morono Y."/>
            <person name="Uchiyama I."/>
            <person name="Ito T."/>
            <person name="Fujiyama A."/>
            <person name="Inagaki F."/>
            <person name="Takami H."/>
        </authorList>
    </citation>
    <scope>NUCLEOTIDE SEQUENCE</scope>
    <source>
        <strain evidence="1">Expedition CK06-06</strain>
    </source>
</reference>
<feature type="non-terminal residue" evidence="1">
    <location>
        <position position="1"/>
    </location>
</feature>
<dbReference type="EMBL" id="BARS01049841">
    <property type="protein sequence ID" value="GAG37308.1"/>
    <property type="molecule type" value="Genomic_DNA"/>
</dbReference>
<accession>X0XKX4</accession>
<comment type="caution">
    <text evidence="1">The sequence shown here is derived from an EMBL/GenBank/DDBJ whole genome shotgun (WGS) entry which is preliminary data.</text>
</comment>